<protein>
    <submittedName>
        <fullName evidence="1">Uncharacterized protein</fullName>
    </submittedName>
</protein>
<reference evidence="1 2" key="1">
    <citation type="journal article" date="2015" name="Sci. Rep.">
        <title>Chromosome-level genome map provides insights into diverse defense mechanisms in the medicinal fungus Ganoderma sinense.</title>
        <authorList>
            <person name="Zhu Y."/>
            <person name="Xu J."/>
            <person name="Sun C."/>
            <person name="Zhou S."/>
            <person name="Xu H."/>
            <person name="Nelson D.R."/>
            <person name="Qian J."/>
            <person name="Song J."/>
            <person name="Luo H."/>
            <person name="Xiang L."/>
            <person name="Li Y."/>
            <person name="Xu Z."/>
            <person name="Ji A."/>
            <person name="Wang L."/>
            <person name="Lu S."/>
            <person name="Hayward A."/>
            <person name="Sun W."/>
            <person name="Li X."/>
            <person name="Schwartz D.C."/>
            <person name="Wang Y."/>
            <person name="Chen S."/>
        </authorList>
    </citation>
    <scope>NUCLEOTIDE SEQUENCE [LARGE SCALE GENOMIC DNA]</scope>
    <source>
        <strain evidence="1 2">ZZ0214-1</strain>
    </source>
</reference>
<dbReference type="OrthoDB" id="2523383at2759"/>
<evidence type="ECO:0000313" key="1">
    <source>
        <dbReference type="EMBL" id="PIL29164.1"/>
    </source>
</evidence>
<sequence length="320" mass="33977">MFQVASRHSAVPEALNLASAHYSYPVEQKLNIPRRLARPSFTEPSRDAVARIDPGLAGVPLEYIRKSLAGNSNETLTAMSLLTIPTSLPCAHLPPALDAPIRPSSRMPDMSAFPTHVFAILSSRSSATTPTIASFADKSSLSPSMTVPLYPASSLVMAAHCALLPPLPQMPRSSGRRAALTLPIVPLTVPSPETYTLLHAYLHTMRPDTLLASLLPALASALPHVSTSGSSAGSNKLVYVAQFSSDRLMRLASALAGAAFQRGGSTQAAMSGLMSHIKIINGLWQNVCALGVFDAELWGVMDLAWEVVLASMTKVMDNKA</sequence>
<gene>
    <name evidence="1" type="ORF">GSI_09213</name>
</gene>
<dbReference type="EMBL" id="AYKW01000023">
    <property type="protein sequence ID" value="PIL29164.1"/>
    <property type="molecule type" value="Genomic_DNA"/>
</dbReference>
<comment type="caution">
    <text evidence="1">The sequence shown here is derived from an EMBL/GenBank/DDBJ whole genome shotgun (WGS) entry which is preliminary data.</text>
</comment>
<dbReference type="Proteomes" id="UP000230002">
    <property type="component" value="Unassembled WGS sequence"/>
</dbReference>
<organism evidence="1 2">
    <name type="scientific">Ganoderma sinense ZZ0214-1</name>
    <dbReference type="NCBI Taxonomy" id="1077348"/>
    <lineage>
        <taxon>Eukaryota</taxon>
        <taxon>Fungi</taxon>
        <taxon>Dikarya</taxon>
        <taxon>Basidiomycota</taxon>
        <taxon>Agaricomycotina</taxon>
        <taxon>Agaricomycetes</taxon>
        <taxon>Polyporales</taxon>
        <taxon>Polyporaceae</taxon>
        <taxon>Ganoderma</taxon>
    </lineage>
</organism>
<accession>A0A2G8S603</accession>
<proteinExistence type="predicted"/>
<evidence type="ECO:0000313" key="2">
    <source>
        <dbReference type="Proteomes" id="UP000230002"/>
    </source>
</evidence>
<name>A0A2G8S603_9APHY</name>
<keyword evidence="2" id="KW-1185">Reference proteome</keyword>
<dbReference type="AlphaFoldDB" id="A0A2G8S603"/>